<name>A0ABR2X142_9FUNG</name>
<dbReference type="PANTHER" id="PTHR28242">
    <property type="entry name" value="PHOSPHORELAY INTERMEDIATE PROTEIN YPD1"/>
    <property type="match status" value="1"/>
</dbReference>
<dbReference type="Pfam" id="PF01627">
    <property type="entry name" value="Hpt"/>
    <property type="match status" value="1"/>
</dbReference>
<organism evidence="3 4">
    <name type="scientific">Basidiobolus ranarum</name>
    <dbReference type="NCBI Taxonomy" id="34480"/>
    <lineage>
        <taxon>Eukaryota</taxon>
        <taxon>Fungi</taxon>
        <taxon>Fungi incertae sedis</taxon>
        <taxon>Zoopagomycota</taxon>
        <taxon>Entomophthoromycotina</taxon>
        <taxon>Basidiobolomycetes</taxon>
        <taxon>Basidiobolales</taxon>
        <taxon>Basidiobolaceae</taxon>
        <taxon>Basidiobolus</taxon>
    </lineage>
</organism>
<evidence type="ECO:0000259" key="2">
    <source>
        <dbReference type="PROSITE" id="PS50894"/>
    </source>
</evidence>
<evidence type="ECO:0000313" key="4">
    <source>
        <dbReference type="Proteomes" id="UP001479436"/>
    </source>
</evidence>
<feature type="domain" description="HPt" evidence="2">
    <location>
        <begin position="29"/>
        <end position="128"/>
    </location>
</feature>
<dbReference type="PANTHER" id="PTHR28242:SF52">
    <property type="entry name" value="PHOSPHORELAY INTERMEDIATE PROTEIN YPD1"/>
    <property type="match status" value="1"/>
</dbReference>
<dbReference type="Gene3D" id="1.20.120.160">
    <property type="entry name" value="HPT domain"/>
    <property type="match status" value="1"/>
</dbReference>
<dbReference type="EMBL" id="JASJQH010000074">
    <property type="protein sequence ID" value="KAK9767490.1"/>
    <property type="molecule type" value="Genomic_DNA"/>
</dbReference>
<dbReference type="InterPro" id="IPR036641">
    <property type="entry name" value="HPT_dom_sf"/>
</dbReference>
<dbReference type="InterPro" id="IPR008207">
    <property type="entry name" value="Sig_transdc_His_kin_Hpt_dom"/>
</dbReference>
<reference evidence="3 4" key="1">
    <citation type="submission" date="2023-04" db="EMBL/GenBank/DDBJ databases">
        <title>Genome of Basidiobolus ranarum AG-B5.</title>
        <authorList>
            <person name="Stajich J.E."/>
            <person name="Carter-House D."/>
            <person name="Gryganskyi A."/>
        </authorList>
    </citation>
    <scope>NUCLEOTIDE SEQUENCE [LARGE SCALE GENOMIC DNA]</scope>
    <source>
        <strain evidence="3 4">AG-B5</strain>
    </source>
</reference>
<keyword evidence="1" id="KW-0597">Phosphoprotein</keyword>
<feature type="modified residue" description="Phosphohistidine" evidence="1">
    <location>
        <position position="68"/>
    </location>
</feature>
<dbReference type="SMART" id="SM00073">
    <property type="entry name" value="HPT"/>
    <property type="match status" value="1"/>
</dbReference>
<comment type="caution">
    <text evidence="3">The sequence shown here is derived from an EMBL/GenBank/DDBJ whole genome shotgun (WGS) entry which is preliminary data.</text>
</comment>
<protein>
    <submittedName>
        <fullName evidence="3">Phosphorelay intermediate protein</fullName>
    </submittedName>
</protein>
<evidence type="ECO:0000256" key="1">
    <source>
        <dbReference type="PROSITE-ProRule" id="PRU00110"/>
    </source>
</evidence>
<sequence length="144" mass="16855">MNAFKFEDKVSLVDYSTFGQILGMDDNEEREFSRSIVYNYFRQARATFRKMESSLRRKDIQALSQLSHYLKGSSAALGLQKVEILCEEIQFYGSKIKNIDDSSFDKSLESIHLLLEQLKDEHAKVECYLKNFYAEKRSLNEPFI</sequence>
<dbReference type="SUPFAM" id="SSF47226">
    <property type="entry name" value="Histidine-containing phosphotransfer domain, HPT domain"/>
    <property type="match status" value="1"/>
</dbReference>
<dbReference type="Proteomes" id="UP001479436">
    <property type="component" value="Unassembled WGS sequence"/>
</dbReference>
<keyword evidence="4" id="KW-1185">Reference proteome</keyword>
<accession>A0ABR2X142</accession>
<gene>
    <name evidence="3" type="primary">YPD1_2</name>
    <name evidence="3" type="ORF">K7432_002675</name>
</gene>
<evidence type="ECO:0000313" key="3">
    <source>
        <dbReference type="EMBL" id="KAK9767490.1"/>
    </source>
</evidence>
<dbReference type="InterPro" id="IPR045871">
    <property type="entry name" value="AHP1-5/YPD1"/>
</dbReference>
<proteinExistence type="predicted"/>
<dbReference type="PROSITE" id="PS50894">
    <property type="entry name" value="HPT"/>
    <property type="match status" value="1"/>
</dbReference>